<evidence type="ECO:0000256" key="8">
    <source>
        <dbReference type="ARBA" id="ARBA00038152"/>
    </source>
</evidence>
<dbReference type="RefSeq" id="WP_128534821.1">
    <property type="nucleotide sequence ID" value="NZ_SBIW01000007.1"/>
</dbReference>
<proteinExistence type="inferred from homology"/>
<keyword evidence="12" id="KW-1185">Reference proteome</keyword>
<dbReference type="PANTHER" id="PTHR48090">
    <property type="entry name" value="UNDECAPRENYL-PHOSPHATE 4-DEOXY-4-FORMAMIDO-L-ARABINOSE TRANSFERASE-RELATED"/>
    <property type="match status" value="1"/>
</dbReference>
<evidence type="ECO:0000259" key="10">
    <source>
        <dbReference type="Pfam" id="PF00535"/>
    </source>
</evidence>
<dbReference type="InterPro" id="IPR029044">
    <property type="entry name" value="Nucleotide-diphossugar_trans"/>
</dbReference>
<evidence type="ECO:0000256" key="4">
    <source>
        <dbReference type="ARBA" id="ARBA00022679"/>
    </source>
</evidence>
<comment type="caution">
    <text evidence="11">The sequence shown here is derived from an EMBL/GenBank/DDBJ whole genome shotgun (WGS) entry which is preliminary data.</text>
</comment>
<feature type="transmembrane region" description="Helical" evidence="9">
    <location>
        <begin position="241"/>
        <end position="267"/>
    </location>
</feature>
<organism evidence="11 12">
    <name type="scientific">Mucilaginibacter gilvus</name>
    <dbReference type="NCBI Taxonomy" id="2305909"/>
    <lineage>
        <taxon>Bacteria</taxon>
        <taxon>Pseudomonadati</taxon>
        <taxon>Bacteroidota</taxon>
        <taxon>Sphingobacteriia</taxon>
        <taxon>Sphingobacteriales</taxon>
        <taxon>Sphingobacteriaceae</taxon>
        <taxon>Mucilaginibacter</taxon>
    </lineage>
</organism>
<dbReference type="OrthoDB" id="9807778at2"/>
<keyword evidence="4 11" id="KW-0808">Transferase</keyword>
<reference evidence="11 12" key="1">
    <citation type="submission" date="2019-01" db="EMBL/GenBank/DDBJ databases">
        <title>Mucilaginibacter antarcticum sp. nov., isolated from antarctic soil.</title>
        <authorList>
            <person name="Yan Y.-Q."/>
            <person name="Du Z.-J."/>
        </authorList>
    </citation>
    <scope>NUCLEOTIDE SEQUENCE [LARGE SCALE GENOMIC DNA]</scope>
    <source>
        <strain evidence="11 12">F01003</strain>
    </source>
</reference>
<dbReference type="InterPro" id="IPR050256">
    <property type="entry name" value="Glycosyltransferase_2"/>
</dbReference>
<keyword evidence="5 9" id="KW-0812">Transmembrane</keyword>
<dbReference type="FunFam" id="3.90.550.10:FF:000079">
    <property type="entry name" value="Probable glycosyl transferase"/>
    <property type="match status" value="1"/>
</dbReference>
<evidence type="ECO:0000256" key="5">
    <source>
        <dbReference type="ARBA" id="ARBA00022692"/>
    </source>
</evidence>
<evidence type="ECO:0000256" key="9">
    <source>
        <dbReference type="SAM" id="Phobius"/>
    </source>
</evidence>
<keyword evidence="3" id="KW-0328">Glycosyltransferase</keyword>
<dbReference type="GO" id="GO:0005886">
    <property type="term" value="C:plasma membrane"/>
    <property type="evidence" value="ECO:0007669"/>
    <property type="project" value="UniProtKB-SubCell"/>
</dbReference>
<feature type="domain" description="Glycosyltransferase 2-like" evidence="10">
    <location>
        <begin position="19"/>
        <end position="182"/>
    </location>
</feature>
<dbReference type="Pfam" id="PF00535">
    <property type="entry name" value="Glycos_transf_2"/>
    <property type="match status" value="1"/>
</dbReference>
<sequence>MIVPKNRTKAVNDHQKKVSVVVPAFNEEQNLPILIQGLRKVFATQPYDYEFIFVDDGSKDETANLLKTLNSQDNRIHYIKLSRNFGHQNALKAGLDYADGHCVICMDGDLQHPPELIPAFLNKWEEGYDIVYSRRKSAAETSLFKRTTSNMFYALANRVSEINMEPGTADFRLIDRKVADALLQFKEIDPFLRGIIKWLGFSQYGINYVADPRHSGESKYSFIKMVRFAFQGITSFSIRPLYFAVYLGFAFSALTGICLPYVLYSYYTGDVTVGYASAAWASILMSIFFLGGLQLIIMGIIGIYVGKIFLQTKLRPNYVIESSSINQHRHDLVEF</sequence>
<dbReference type="InterPro" id="IPR001173">
    <property type="entry name" value="Glyco_trans_2-like"/>
</dbReference>
<dbReference type="Gene3D" id="3.90.550.10">
    <property type="entry name" value="Spore Coat Polysaccharide Biosynthesis Protein SpsA, Chain A"/>
    <property type="match status" value="1"/>
</dbReference>
<accession>A0A444MLA8</accession>
<evidence type="ECO:0000256" key="7">
    <source>
        <dbReference type="ARBA" id="ARBA00023136"/>
    </source>
</evidence>
<name>A0A444MLA8_9SPHI</name>
<keyword evidence="6 9" id="KW-1133">Transmembrane helix</keyword>
<evidence type="ECO:0000256" key="2">
    <source>
        <dbReference type="ARBA" id="ARBA00022475"/>
    </source>
</evidence>
<evidence type="ECO:0000313" key="12">
    <source>
        <dbReference type="Proteomes" id="UP000286701"/>
    </source>
</evidence>
<keyword evidence="7 9" id="KW-0472">Membrane</keyword>
<keyword evidence="2" id="KW-1003">Cell membrane</keyword>
<evidence type="ECO:0000313" key="11">
    <source>
        <dbReference type="EMBL" id="RWY50091.1"/>
    </source>
</evidence>
<feature type="transmembrane region" description="Helical" evidence="9">
    <location>
        <begin position="279"/>
        <end position="305"/>
    </location>
</feature>
<gene>
    <name evidence="11" type="ORF">EPL05_15125</name>
</gene>
<dbReference type="CDD" id="cd04187">
    <property type="entry name" value="DPM1_like_bac"/>
    <property type="match status" value="1"/>
</dbReference>
<dbReference type="PANTHER" id="PTHR48090:SF1">
    <property type="entry name" value="PROPHAGE BACTOPRENOL GLUCOSYL TRANSFERASE HOMOLOG"/>
    <property type="match status" value="1"/>
</dbReference>
<protein>
    <submittedName>
        <fullName evidence="11">Glycosyltransferase</fullName>
    </submittedName>
</protein>
<comment type="subcellular location">
    <subcellularLocation>
        <location evidence="1">Cell membrane</location>
        <topology evidence="1">Multi-pass membrane protein</topology>
    </subcellularLocation>
</comment>
<dbReference type="AlphaFoldDB" id="A0A444MLA8"/>
<evidence type="ECO:0000256" key="6">
    <source>
        <dbReference type="ARBA" id="ARBA00022989"/>
    </source>
</evidence>
<evidence type="ECO:0000256" key="1">
    <source>
        <dbReference type="ARBA" id="ARBA00004651"/>
    </source>
</evidence>
<dbReference type="Proteomes" id="UP000286701">
    <property type="component" value="Unassembled WGS sequence"/>
</dbReference>
<dbReference type="SUPFAM" id="SSF53448">
    <property type="entry name" value="Nucleotide-diphospho-sugar transferases"/>
    <property type="match status" value="1"/>
</dbReference>
<dbReference type="EMBL" id="SBIW01000007">
    <property type="protein sequence ID" value="RWY50091.1"/>
    <property type="molecule type" value="Genomic_DNA"/>
</dbReference>
<evidence type="ECO:0000256" key="3">
    <source>
        <dbReference type="ARBA" id="ARBA00022676"/>
    </source>
</evidence>
<comment type="similarity">
    <text evidence="8">Belongs to the glycosyltransferase 2 family. GtrB subfamily.</text>
</comment>
<dbReference type="GO" id="GO:0016757">
    <property type="term" value="F:glycosyltransferase activity"/>
    <property type="evidence" value="ECO:0007669"/>
    <property type="project" value="UniProtKB-KW"/>
</dbReference>